<reference evidence="4 5" key="1">
    <citation type="submission" date="2016-09" db="EMBL/GenBank/DDBJ databases">
        <title>Rhizobium oryziradicis sp. nov., isolated from the root of rice.</title>
        <authorList>
            <person name="Zhao J."/>
            <person name="Zhang X."/>
        </authorList>
    </citation>
    <scope>NUCLEOTIDE SEQUENCE [LARGE SCALE GENOMIC DNA]</scope>
    <source>
        <strain evidence="4 5">14971</strain>
    </source>
</reference>
<dbReference type="RefSeq" id="WP_075612696.1">
    <property type="nucleotide sequence ID" value="NZ_JACIED010000007.1"/>
</dbReference>
<protein>
    <submittedName>
        <fullName evidence="3">ABC-type uncharacterized transport system substrate-binding protein</fullName>
    </submittedName>
</protein>
<evidence type="ECO:0000256" key="1">
    <source>
        <dbReference type="SAM" id="SignalP"/>
    </source>
</evidence>
<organism evidence="4 5">
    <name type="scientific">Allorhizobium taibaishanense</name>
    <dbReference type="NCBI Taxonomy" id="887144"/>
    <lineage>
        <taxon>Bacteria</taxon>
        <taxon>Pseudomonadati</taxon>
        <taxon>Pseudomonadota</taxon>
        <taxon>Alphaproteobacteria</taxon>
        <taxon>Hyphomicrobiales</taxon>
        <taxon>Rhizobiaceae</taxon>
        <taxon>Rhizobium/Agrobacterium group</taxon>
        <taxon>Allorhizobium</taxon>
    </lineage>
</organism>
<evidence type="ECO:0000313" key="4">
    <source>
        <dbReference type="EMBL" id="OLP52165.1"/>
    </source>
</evidence>
<dbReference type="InterPro" id="IPR010412">
    <property type="entry name" value="DUF1007"/>
</dbReference>
<evidence type="ECO:0000259" key="2">
    <source>
        <dbReference type="PROSITE" id="PS50222"/>
    </source>
</evidence>
<dbReference type="AlphaFoldDB" id="A0A1Q9ABD4"/>
<dbReference type="EMBL" id="JACIED010000007">
    <property type="protein sequence ID" value="MBB4010159.1"/>
    <property type="molecule type" value="Genomic_DNA"/>
</dbReference>
<proteinExistence type="predicted"/>
<keyword evidence="5" id="KW-1185">Reference proteome</keyword>
<comment type="caution">
    <text evidence="4">The sequence shown here is derived from an EMBL/GenBank/DDBJ whole genome shotgun (WGS) entry which is preliminary data.</text>
</comment>
<feature type="domain" description="EF-hand" evidence="2">
    <location>
        <begin position="58"/>
        <end position="93"/>
    </location>
</feature>
<dbReference type="OrthoDB" id="1679673at2"/>
<dbReference type="GO" id="GO:0005509">
    <property type="term" value="F:calcium ion binding"/>
    <property type="evidence" value="ECO:0007669"/>
    <property type="project" value="InterPro"/>
</dbReference>
<reference evidence="3 6" key="2">
    <citation type="submission" date="2020-08" db="EMBL/GenBank/DDBJ databases">
        <title>Genomic Encyclopedia of Type Strains, Phase IV (KMG-IV): sequencing the most valuable type-strain genomes for metagenomic binning, comparative biology and taxonomic classification.</title>
        <authorList>
            <person name="Goeker M."/>
        </authorList>
    </citation>
    <scope>NUCLEOTIDE SEQUENCE [LARGE SCALE GENOMIC DNA]</scope>
    <source>
        <strain evidence="3 6">DSM 100021</strain>
    </source>
</reference>
<evidence type="ECO:0000313" key="6">
    <source>
        <dbReference type="Proteomes" id="UP000544107"/>
    </source>
</evidence>
<name>A0A1Q9ABD4_9HYPH</name>
<sequence>MTGNRCAFCGSRSIFAVLLFLLLPALPALAHPDIAITLRVLFDMRRGVLTGLGESWTFDAAYSRVLLDQFDRDRDGQFSAEEVTALRDKLIADLSHKRFFTELTMDGKWATRLQPVDFAAESHDSVVTVTFAFDLAGPLDLRGRSLDLEIKDKDYVAAFKLADTAALQLRSDGGHCRTSRRSAPDHAYFVGLVIPDHISLTCDP</sequence>
<dbReference type="PROSITE" id="PS50222">
    <property type="entry name" value="EF_HAND_2"/>
    <property type="match status" value="1"/>
</dbReference>
<feature type="chain" id="PRO_5044564464" evidence="1">
    <location>
        <begin position="31"/>
        <end position="204"/>
    </location>
</feature>
<feature type="signal peptide" evidence="1">
    <location>
        <begin position="1"/>
        <end position="30"/>
    </location>
</feature>
<keyword evidence="1" id="KW-0732">Signal</keyword>
<accession>A0A1Q9ABD4</accession>
<dbReference type="Proteomes" id="UP000185598">
    <property type="component" value="Unassembled WGS sequence"/>
</dbReference>
<gene>
    <name evidence="4" type="ORF">BJF91_02695</name>
    <name evidence="3" type="ORF">GGQ71_004457</name>
</gene>
<dbReference type="Pfam" id="PF06226">
    <property type="entry name" value="DUF1007"/>
    <property type="match status" value="1"/>
</dbReference>
<dbReference type="InterPro" id="IPR002048">
    <property type="entry name" value="EF_hand_dom"/>
</dbReference>
<dbReference type="STRING" id="887144.BJF91_02695"/>
<dbReference type="Proteomes" id="UP000544107">
    <property type="component" value="Unassembled WGS sequence"/>
</dbReference>
<evidence type="ECO:0000313" key="3">
    <source>
        <dbReference type="EMBL" id="MBB4010159.1"/>
    </source>
</evidence>
<dbReference type="EMBL" id="MKIN01000016">
    <property type="protein sequence ID" value="OLP52165.1"/>
    <property type="molecule type" value="Genomic_DNA"/>
</dbReference>
<evidence type="ECO:0000313" key="5">
    <source>
        <dbReference type="Proteomes" id="UP000185598"/>
    </source>
</evidence>